<protein>
    <submittedName>
        <fullName evidence="2">PEP-CTERM protein-sorting domain-containing protein/MYXO-CTERM domain-containing protein</fullName>
    </submittedName>
</protein>
<dbReference type="NCBIfam" id="NF041538">
    <property type="entry name" value="PEP_EDSA_1"/>
    <property type="match status" value="1"/>
</dbReference>
<evidence type="ECO:0000313" key="3">
    <source>
        <dbReference type="Proteomes" id="UP000183107"/>
    </source>
</evidence>
<evidence type="ECO:0000313" key="2">
    <source>
        <dbReference type="EMBL" id="SFN58568.1"/>
    </source>
</evidence>
<reference evidence="3" key="1">
    <citation type="submission" date="2016-10" db="EMBL/GenBank/DDBJ databases">
        <authorList>
            <person name="Varghese N."/>
        </authorList>
    </citation>
    <scope>NUCLEOTIDE SEQUENCE [LARGE SCALE GENOMIC DNA]</scope>
    <source>
        <strain evidence="3">Nsp8</strain>
    </source>
</reference>
<dbReference type="InterPro" id="IPR048213">
    <property type="entry name" value="EDSA_1-like"/>
</dbReference>
<dbReference type="NCBIfam" id="TIGR02595">
    <property type="entry name" value="PEP_CTERM"/>
    <property type="match status" value="1"/>
</dbReference>
<dbReference type="AlphaFoldDB" id="A0A1I5A887"/>
<accession>A0A1I5A887</accession>
<organism evidence="2 3">
    <name type="scientific">Nitrosospira briensis</name>
    <dbReference type="NCBI Taxonomy" id="35799"/>
    <lineage>
        <taxon>Bacteria</taxon>
        <taxon>Pseudomonadati</taxon>
        <taxon>Pseudomonadota</taxon>
        <taxon>Betaproteobacteria</taxon>
        <taxon>Nitrosomonadales</taxon>
        <taxon>Nitrosomonadaceae</taxon>
        <taxon>Nitrosospira</taxon>
    </lineage>
</organism>
<dbReference type="Pfam" id="PF07589">
    <property type="entry name" value="PEP-CTERM"/>
    <property type="match status" value="1"/>
</dbReference>
<gene>
    <name evidence="2" type="ORF">SAMN05216386_1254</name>
</gene>
<dbReference type="EMBL" id="FOVJ01000002">
    <property type="protein sequence ID" value="SFN58568.1"/>
    <property type="molecule type" value="Genomic_DNA"/>
</dbReference>
<feature type="domain" description="Ice-binding protein C-terminal" evidence="1">
    <location>
        <begin position="135"/>
        <end position="155"/>
    </location>
</feature>
<dbReference type="InterPro" id="IPR013424">
    <property type="entry name" value="Ice-binding_C"/>
</dbReference>
<proteinExistence type="predicted"/>
<evidence type="ECO:0000259" key="1">
    <source>
        <dbReference type="Pfam" id="PF07589"/>
    </source>
</evidence>
<sequence length="158" mass="16514">MGEGGAFTFSFDARAYLEAWSANDEVFPTAASSAYNLTFTIDDLEAGANIVTWAPDGPGGSLGTGIVSEIDPFSLNDNVGRNAPFNGTSFRGDSEGVAFVGTWSGTTIPLLANNTYQLTIRSSAEADAREVVALPEPATVALMGLGMLGLGLSRRRRS</sequence>
<dbReference type="Proteomes" id="UP000183107">
    <property type="component" value="Unassembled WGS sequence"/>
</dbReference>
<name>A0A1I5A887_9PROT</name>
<keyword evidence="3" id="KW-1185">Reference proteome</keyword>